<dbReference type="AlphaFoldDB" id="A0AA40FCE9"/>
<evidence type="ECO:0000313" key="2">
    <source>
        <dbReference type="EMBL" id="KAK1116407.1"/>
    </source>
</evidence>
<gene>
    <name evidence="2" type="ORF">K0M31_019841</name>
</gene>
<comment type="caution">
    <text evidence="2">The sequence shown here is derived from an EMBL/GenBank/DDBJ whole genome shotgun (WGS) entry which is preliminary data.</text>
</comment>
<feature type="compositionally biased region" description="Basic and acidic residues" evidence="1">
    <location>
        <begin position="62"/>
        <end position="72"/>
    </location>
</feature>
<keyword evidence="3" id="KW-1185">Reference proteome</keyword>
<reference evidence="2" key="1">
    <citation type="submission" date="2021-10" db="EMBL/GenBank/DDBJ databases">
        <title>Melipona bicolor Genome sequencing and assembly.</title>
        <authorList>
            <person name="Araujo N.S."/>
            <person name="Arias M.C."/>
        </authorList>
    </citation>
    <scope>NUCLEOTIDE SEQUENCE</scope>
    <source>
        <strain evidence="2">USP_2M_L1-L4_2017</strain>
        <tissue evidence="2">Whole body</tissue>
    </source>
</reference>
<feature type="non-terminal residue" evidence="2">
    <location>
        <position position="72"/>
    </location>
</feature>
<evidence type="ECO:0000313" key="3">
    <source>
        <dbReference type="Proteomes" id="UP001177670"/>
    </source>
</evidence>
<name>A0AA40FCE9_9HYME</name>
<dbReference type="EMBL" id="JAHYIQ010000085">
    <property type="protein sequence ID" value="KAK1116407.1"/>
    <property type="molecule type" value="Genomic_DNA"/>
</dbReference>
<protein>
    <submittedName>
        <fullName evidence="2">Uncharacterized protein</fullName>
    </submittedName>
</protein>
<dbReference type="Proteomes" id="UP001177670">
    <property type="component" value="Unassembled WGS sequence"/>
</dbReference>
<evidence type="ECO:0000256" key="1">
    <source>
        <dbReference type="SAM" id="MobiDB-lite"/>
    </source>
</evidence>
<organism evidence="2 3">
    <name type="scientific">Melipona bicolor</name>
    <dbReference type="NCBI Taxonomy" id="60889"/>
    <lineage>
        <taxon>Eukaryota</taxon>
        <taxon>Metazoa</taxon>
        <taxon>Ecdysozoa</taxon>
        <taxon>Arthropoda</taxon>
        <taxon>Hexapoda</taxon>
        <taxon>Insecta</taxon>
        <taxon>Pterygota</taxon>
        <taxon>Neoptera</taxon>
        <taxon>Endopterygota</taxon>
        <taxon>Hymenoptera</taxon>
        <taxon>Apocrita</taxon>
        <taxon>Aculeata</taxon>
        <taxon>Apoidea</taxon>
        <taxon>Anthophila</taxon>
        <taxon>Apidae</taxon>
        <taxon>Melipona</taxon>
    </lineage>
</organism>
<proteinExistence type="predicted"/>
<accession>A0AA40FCE9</accession>
<feature type="region of interest" description="Disordered" evidence="1">
    <location>
        <begin position="49"/>
        <end position="72"/>
    </location>
</feature>
<sequence>MNRTLFMFFPCKPKLSGSPIKSVYPNVSDYQKVSSSAKLSDSLRIQVNREPARVRPSPTELLKPEPTNRDFG</sequence>